<organism evidence="9 10">
    <name type="scientific">Capsaspora owczarzaki (strain ATCC 30864)</name>
    <dbReference type="NCBI Taxonomy" id="595528"/>
    <lineage>
        <taxon>Eukaryota</taxon>
        <taxon>Filasterea</taxon>
        <taxon>Capsaspora</taxon>
    </lineage>
</organism>
<dbReference type="PANTHER" id="PTHR13128:SF12">
    <property type="entry name" value="VACUOLAR PROTEIN-SORTING-ASSOCIATED PROTEIN 36"/>
    <property type="match status" value="1"/>
</dbReference>
<name>A0A0D2WT47_CAPO3</name>
<dbReference type="OMA" id="TLNARVW"/>
<dbReference type="SUPFAM" id="SSF46785">
    <property type="entry name" value="Winged helix' DNA-binding domain"/>
    <property type="match status" value="2"/>
</dbReference>
<dbReference type="Pfam" id="PF11605">
    <property type="entry name" value="Vps36_ESCRT-II"/>
    <property type="match status" value="1"/>
</dbReference>
<dbReference type="EMBL" id="KE346367">
    <property type="protein sequence ID" value="KJE94748.1"/>
    <property type="molecule type" value="Genomic_DNA"/>
</dbReference>
<accession>A0A0D2WT47</accession>
<dbReference type="OrthoDB" id="271448at2759"/>
<dbReference type="STRING" id="595528.A0A0D2WT47"/>
<feature type="compositionally biased region" description="Low complexity" evidence="7">
    <location>
        <begin position="155"/>
        <end position="185"/>
    </location>
</feature>
<dbReference type="GO" id="GO:0032266">
    <property type="term" value="F:phosphatidylinositol-3-phosphate binding"/>
    <property type="evidence" value="ECO:0007669"/>
    <property type="project" value="UniProtKB-UniRule"/>
</dbReference>
<evidence type="ECO:0000256" key="6">
    <source>
        <dbReference type="RuleBase" id="RU367095"/>
    </source>
</evidence>
<dbReference type="InParanoid" id="A0A0D2WT47"/>
<sequence length="422" mass="45047">MDRFAWAELSAQTGQLVLLPGEVVLASQSNVALYAGDILTEWVDGIVTVTSHRVAWTHNQQLPPAARQCMAVPMAQIIQLDHKAAFLKSSAKVFLYMSAATTTRMPGPIAPGTSNSPLVKLSFRSGGSDAVYNALHASIHAEGWLAAPPIPPRSTLASGASSSSSVASGSASSSAGTTSLSSGTAPRMVGIHGISTKMEQDSKQAEASINDAFQDLNALMDKAKAMVSIAERFTAKIAKSSNDVSDADSQKFQEYLLSLGIASPVTRATHGTGELYHKELARQLAGFLAQPLAKHGGILPLMDVYCLFNRARGTALISPEDLLRACNLFEHLSLQVRLREFASGVLVVQLQDFSDESMAARTAQVVSQASNMSASDLAHNQNVSVTLAKEMLLQAETRGLVCRDDSEEGLRFYPNRFLELQG</sequence>
<dbReference type="Gene3D" id="1.10.10.10">
    <property type="entry name" value="Winged helix-like DNA-binding domain superfamily/Winged helix DNA-binding domain"/>
    <property type="match status" value="2"/>
</dbReference>
<feature type="region of interest" description="Disordered" evidence="7">
    <location>
        <begin position="155"/>
        <end position="186"/>
    </location>
</feature>
<dbReference type="Gene3D" id="2.30.29.30">
    <property type="entry name" value="Pleckstrin-homology domain (PH domain)/Phosphotyrosine-binding domain (PTB)"/>
    <property type="match status" value="1"/>
</dbReference>
<dbReference type="InterPro" id="IPR036388">
    <property type="entry name" value="WH-like_DNA-bd_sf"/>
</dbReference>
<dbReference type="GO" id="GO:0000814">
    <property type="term" value="C:ESCRT II complex"/>
    <property type="evidence" value="ECO:0007669"/>
    <property type="project" value="UniProtKB-UniRule"/>
</dbReference>
<evidence type="ECO:0000256" key="3">
    <source>
        <dbReference type="ARBA" id="ARBA00022753"/>
    </source>
</evidence>
<dbReference type="GO" id="GO:0043130">
    <property type="term" value="F:ubiquitin binding"/>
    <property type="evidence" value="ECO:0007669"/>
    <property type="project" value="UniProtKB-UniRule"/>
</dbReference>
<dbReference type="SUPFAM" id="SSF50729">
    <property type="entry name" value="PH domain-like"/>
    <property type="match status" value="1"/>
</dbReference>
<comment type="subunit">
    <text evidence="6">Component of the endosomal sorting complex required for transport II (ESCRT-II).</text>
</comment>
<dbReference type="InterPro" id="IPR021648">
    <property type="entry name" value="GLUE_dom"/>
</dbReference>
<dbReference type="PROSITE" id="PS51495">
    <property type="entry name" value="GLUE"/>
    <property type="match status" value="1"/>
</dbReference>
<evidence type="ECO:0000313" key="9">
    <source>
        <dbReference type="EMBL" id="KJE94748.1"/>
    </source>
</evidence>
<dbReference type="GO" id="GO:0031902">
    <property type="term" value="C:late endosome membrane"/>
    <property type="evidence" value="ECO:0007669"/>
    <property type="project" value="UniProtKB-UniRule"/>
</dbReference>
<dbReference type="InterPro" id="IPR011993">
    <property type="entry name" value="PH-like_dom_sf"/>
</dbReference>
<reference evidence="10" key="1">
    <citation type="submission" date="2011-02" db="EMBL/GenBank/DDBJ databases">
        <title>The Genome Sequence of Capsaspora owczarzaki ATCC 30864.</title>
        <authorList>
            <person name="Russ C."/>
            <person name="Cuomo C."/>
            <person name="Burger G."/>
            <person name="Gray M.W."/>
            <person name="Holland P.W.H."/>
            <person name="King N."/>
            <person name="Lang F.B.F."/>
            <person name="Roger A.J."/>
            <person name="Ruiz-Trillo I."/>
            <person name="Young S.K."/>
            <person name="Zeng Q."/>
            <person name="Gargeya S."/>
            <person name="Alvarado L."/>
            <person name="Berlin A."/>
            <person name="Chapman S.B."/>
            <person name="Chen Z."/>
            <person name="Freedman E."/>
            <person name="Gellesch M."/>
            <person name="Goldberg J."/>
            <person name="Griggs A."/>
            <person name="Gujja S."/>
            <person name="Heilman E."/>
            <person name="Heiman D."/>
            <person name="Howarth C."/>
            <person name="Mehta T."/>
            <person name="Neiman D."/>
            <person name="Pearson M."/>
            <person name="Roberts A."/>
            <person name="Saif S."/>
            <person name="Shea T."/>
            <person name="Shenoy N."/>
            <person name="Sisk P."/>
            <person name="Stolte C."/>
            <person name="Sykes S."/>
            <person name="White J."/>
            <person name="Yandava C."/>
            <person name="Haas B."/>
            <person name="Nusbaum C."/>
            <person name="Birren B."/>
        </authorList>
    </citation>
    <scope>NUCLEOTIDE SEQUENCE</scope>
    <source>
        <strain evidence="10">ATCC 30864</strain>
    </source>
</reference>
<feature type="domain" description="GLUE N-terminal" evidence="8">
    <location>
        <begin position="8"/>
        <end position="151"/>
    </location>
</feature>
<evidence type="ECO:0000256" key="7">
    <source>
        <dbReference type="SAM" id="MobiDB-lite"/>
    </source>
</evidence>
<keyword evidence="6" id="KW-0963">Cytoplasm</keyword>
<proteinExistence type="inferred from homology"/>
<evidence type="ECO:0000256" key="5">
    <source>
        <dbReference type="ARBA" id="ARBA00023054"/>
    </source>
</evidence>
<gene>
    <name evidence="9" type="ORF">CAOG_005337</name>
</gene>
<dbReference type="PhylomeDB" id="A0A0D2WT47"/>
<dbReference type="Gene3D" id="6.10.140.260">
    <property type="match status" value="1"/>
</dbReference>
<dbReference type="FunFam" id="1.10.10.10:FF:000165">
    <property type="entry name" value="Vacuolar protein sorting protein (Vps36)"/>
    <property type="match status" value="1"/>
</dbReference>
<dbReference type="GO" id="GO:0043328">
    <property type="term" value="P:protein transport to vacuole involved in ubiquitin-dependent protein catabolic process via the multivesicular body sorting pathway"/>
    <property type="evidence" value="ECO:0007669"/>
    <property type="project" value="UniProtKB-UniRule"/>
</dbReference>
<comment type="function">
    <text evidence="6">Component of the ESCRT-II complex (endosomal sorting complex required for transport II), which is required for multivesicular body (MVB) formation and sorting of endosomal cargo proteins into MVBs.</text>
</comment>
<keyword evidence="2 6" id="KW-0813">Transport</keyword>
<dbReference type="FunCoup" id="A0A0D2WT47">
    <property type="interactions" value="113"/>
</dbReference>
<dbReference type="InterPro" id="IPR037855">
    <property type="entry name" value="Vps36"/>
</dbReference>
<keyword evidence="10" id="KW-1185">Reference proteome</keyword>
<keyword evidence="5" id="KW-0175">Coiled coil</keyword>
<evidence type="ECO:0000256" key="2">
    <source>
        <dbReference type="ARBA" id="ARBA00022448"/>
    </source>
</evidence>
<evidence type="ECO:0000259" key="8">
    <source>
        <dbReference type="PROSITE" id="PS51495"/>
    </source>
</evidence>
<dbReference type="RefSeq" id="XP_004347022.1">
    <property type="nucleotide sequence ID" value="XM_004346972.2"/>
</dbReference>
<evidence type="ECO:0000256" key="1">
    <source>
        <dbReference type="ARBA" id="ARBA00009697"/>
    </source>
</evidence>
<keyword evidence="4 6" id="KW-0653">Protein transport</keyword>
<evidence type="ECO:0000256" key="4">
    <source>
        <dbReference type="ARBA" id="ARBA00022927"/>
    </source>
</evidence>
<comment type="subcellular location">
    <subcellularLocation>
        <location evidence="6">Cytoplasm</location>
    </subcellularLocation>
    <subcellularLocation>
        <location evidence="6">Endosome</location>
    </subcellularLocation>
</comment>
<dbReference type="Proteomes" id="UP000008743">
    <property type="component" value="Unassembled WGS sequence"/>
</dbReference>
<dbReference type="PANTHER" id="PTHR13128">
    <property type="entry name" value="VACUOLAR PROTEIN-SORTING-ASSOCIATED PROTEIN 36"/>
    <property type="match status" value="1"/>
</dbReference>
<dbReference type="Pfam" id="PF04157">
    <property type="entry name" value="EAP30"/>
    <property type="match status" value="1"/>
</dbReference>
<comment type="similarity">
    <text evidence="1 6">Belongs to the VPS36 family.</text>
</comment>
<dbReference type="AlphaFoldDB" id="A0A0D2WT47"/>
<dbReference type="eggNOG" id="KOG2760">
    <property type="taxonomic scope" value="Eukaryota"/>
</dbReference>
<evidence type="ECO:0000313" key="10">
    <source>
        <dbReference type="Proteomes" id="UP000008743"/>
    </source>
</evidence>
<dbReference type="InterPro" id="IPR040608">
    <property type="entry name" value="Snf8/Vps36"/>
</dbReference>
<protein>
    <recommendedName>
        <fullName evidence="6">Vacuolar protein-sorting-associated protein 36</fullName>
    </recommendedName>
    <alternativeName>
        <fullName evidence="6">ESCRT-II complex subunit VPS36</fullName>
    </alternativeName>
</protein>
<dbReference type="InterPro" id="IPR036390">
    <property type="entry name" value="WH_DNA-bd_sf"/>
</dbReference>
<keyword evidence="3 6" id="KW-0967">Endosome</keyword>